<protein>
    <recommendedName>
        <fullName evidence="4">BZIP domain-containing protein</fullName>
    </recommendedName>
</protein>
<organism evidence="5 6">
    <name type="scientific">Mycena pura</name>
    <dbReference type="NCBI Taxonomy" id="153505"/>
    <lineage>
        <taxon>Eukaryota</taxon>
        <taxon>Fungi</taxon>
        <taxon>Dikarya</taxon>
        <taxon>Basidiomycota</taxon>
        <taxon>Agaricomycotina</taxon>
        <taxon>Agaricomycetes</taxon>
        <taxon>Agaricomycetidae</taxon>
        <taxon>Agaricales</taxon>
        <taxon>Marasmiineae</taxon>
        <taxon>Mycenaceae</taxon>
        <taxon>Mycena</taxon>
    </lineage>
</organism>
<feature type="domain" description="BZIP" evidence="4">
    <location>
        <begin position="522"/>
        <end position="536"/>
    </location>
</feature>
<dbReference type="AlphaFoldDB" id="A0AAD6VIR2"/>
<evidence type="ECO:0000313" key="6">
    <source>
        <dbReference type="Proteomes" id="UP001219525"/>
    </source>
</evidence>
<feature type="coiled-coil region" evidence="1">
    <location>
        <begin position="534"/>
        <end position="561"/>
    </location>
</feature>
<dbReference type="GO" id="GO:0003700">
    <property type="term" value="F:DNA-binding transcription factor activity"/>
    <property type="evidence" value="ECO:0007669"/>
    <property type="project" value="InterPro"/>
</dbReference>
<dbReference type="PROSITE" id="PS00036">
    <property type="entry name" value="BZIP_BASIC"/>
    <property type="match status" value="1"/>
</dbReference>
<keyword evidence="1" id="KW-0175">Coiled coil</keyword>
<dbReference type="Gene3D" id="3.30.160.60">
    <property type="entry name" value="Classic Zinc Finger"/>
    <property type="match status" value="1"/>
</dbReference>
<sequence>MILTLLLRSRILTLLRCCCVDSDRPRLRVHLVSARAGDLPRVRAAHRPLKRLIDLRAHLSVVRRERKLNFACYSKRKNLIRWGGGPPEGIEDRSTVNDSRDDDDESEPQLTSDCRHSPVLSSTIAPVTPSRVAISFPADNNVTTKCEDVRSLVNPSGSFRPPSPAPRFNGFENPASRRTLSNSSSDRNVVISPRTNKPYQHISGWFGPPPRPVAHRSSDSKPTTPHFMSVRNNYLTMLGQKSTDTQPTTVAPSDLVSHDNAQANALKAIAELTGIPPSLSRRRLQPVAHFASAASPEFQSLGDSFPDDFQKTTSSSFRDEPLFDEEAPLFGNDAPLFGDESPFLTSPHETTCDDFGTSPMDTPYSDFMPTPLLSMDDAFESPLIADSGSTDTSLSLFGGATAFDTDSAAPKLPTPPRMDKLWTFSPSTPALDSMEAPAVASRPVIPPAPPRSRTTVTGTRRSLTPAALIPLDAPIQKRTYLTPSATSRKSIPAGFRKRLASEAFADEEAALNAMDRESIEYKRRQNTLAARQSRKRKLEHQQHLEQTAEALKREVTMWRERALMAQEMLRKAGIKISLESME</sequence>
<dbReference type="InterPro" id="IPR004827">
    <property type="entry name" value="bZIP"/>
</dbReference>
<reference evidence="5" key="1">
    <citation type="submission" date="2023-03" db="EMBL/GenBank/DDBJ databases">
        <title>Massive genome expansion in bonnet fungi (Mycena s.s.) driven by repeated elements and novel gene families across ecological guilds.</title>
        <authorList>
            <consortium name="Lawrence Berkeley National Laboratory"/>
            <person name="Harder C.B."/>
            <person name="Miyauchi S."/>
            <person name="Viragh M."/>
            <person name="Kuo A."/>
            <person name="Thoen E."/>
            <person name="Andreopoulos B."/>
            <person name="Lu D."/>
            <person name="Skrede I."/>
            <person name="Drula E."/>
            <person name="Henrissat B."/>
            <person name="Morin E."/>
            <person name="Kohler A."/>
            <person name="Barry K."/>
            <person name="LaButti K."/>
            <person name="Morin E."/>
            <person name="Salamov A."/>
            <person name="Lipzen A."/>
            <person name="Mereny Z."/>
            <person name="Hegedus B."/>
            <person name="Baldrian P."/>
            <person name="Stursova M."/>
            <person name="Weitz H."/>
            <person name="Taylor A."/>
            <person name="Grigoriev I.V."/>
            <person name="Nagy L.G."/>
            <person name="Martin F."/>
            <person name="Kauserud H."/>
        </authorList>
    </citation>
    <scope>NUCLEOTIDE SEQUENCE</scope>
    <source>
        <strain evidence="5">9144</strain>
    </source>
</reference>
<dbReference type="Pfam" id="PF07716">
    <property type="entry name" value="bZIP_2"/>
    <property type="match status" value="1"/>
</dbReference>
<feature type="region of interest" description="Disordered" evidence="2">
    <location>
        <begin position="84"/>
        <end position="122"/>
    </location>
</feature>
<accession>A0AAD6VIR2</accession>
<evidence type="ECO:0000256" key="1">
    <source>
        <dbReference type="SAM" id="Coils"/>
    </source>
</evidence>
<dbReference type="SUPFAM" id="SSF57959">
    <property type="entry name" value="Leucine zipper domain"/>
    <property type="match status" value="1"/>
</dbReference>
<keyword evidence="3" id="KW-0732">Signal</keyword>
<feature type="region of interest" description="Disordered" evidence="2">
    <location>
        <begin position="153"/>
        <end position="193"/>
    </location>
</feature>
<feature type="chain" id="PRO_5042278389" description="BZIP domain-containing protein" evidence="3">
    <location>
        <begin position="23"/>
        <end position="582"/>
    </location>
</feature>
<comment type="caution">
    <text evidence="5">The sequence shown here is derived from an EMBL/GenBank/DDBJ whole genome shotgun (WGS) entry which is preliminary data.</text>
</comment>
<name>A0AAD6VIR2_9AGAR</name>
<feature type="signal peptide" evidence="3">
    <location>
        <begin position="1"/>
        <end position="22"/>
    </location>
</feature>
<dbReference type="InterPro" id="IPR046347">
    <property type="entry name" value="bZIP_sf"/>
</dbReference>
<evidence type="ECO:0000256" key="3">
    <source>
        <dbReference type="SAM" id="SignalP"/>
    </source>
</evidence>
<feature type="compositionally biased region" description="Basic and acidic residues" evidence="2">
    <location>
        <begin position="90"/>
        <end position="99"/>
    </location>
</feature>
<evidence type="ECO:0000313" key="5">
    <source>
        <dbReference type="EMBL" id="KAJ7214108.1"/>
    </source>
</evidence>
<gene>
    <name evidence="5" type="ORF">GGX14DRAFT_542331</name>
</gene>
<dbReference type="EMBL" id="JARJCW010000020">
    <property type="protein sequence ID" value="KAJ7214108.1"/>
    <property type="molecule type" value="Genomic_DNA"/>
</dbReference>
<dbReference type="CDD" id="cd12193">
    <property type="entry name" value="bZIP_GCN4"/>
    <property type="match status" value="1"/>
</dbReference>
<evidence type="ECO:0000256" key="2">
    <source>
        <dbReference type="SAM" id="MobiDB-lite"/>
    </source>
</evidence>
<feature type="region of interest" description="Disordered" evidence="2">
    <location>
        <begin position="439"/>
        <end position="459"/>
    </location>
</feature>
<evidence type="ECO:0000259" key="4">
    <source>
        <dbReference type="PROSITE" id="PS00036"/>
    </source>
</evidence>
<keyword evidence="6" id="KW-1185">Reference proteome</keyword>
<proteinExistence type="predicted"/>
<feature type="compositionally biased region" description="Polar residues" evidence="2">
    <location>
        <begin position="176"/>
        <end position="193"/>
    </location>
</feature>
<dbReference type="Proteomes" id="UP001219525">
    <property type="component" value="Unassembled WGS sequence"/>
</dbReference>